<proteinExistence type="predicted"/>
<protein>
    <submittedName>
        <fullName evidence="2">Uncharacterized protein</fullName>
    </submittedName>
</protein>
<name>A0AA39W0B7_ACESA</name>
<evidence type="ECO:0000313" key="3">
    <source>
        <dbReference type="Proteomes" id="UP001168877"/>
    </source>
</evidence>
<sequence length="100" mass="10569">MEPIVQASDQNAQTNEQQSRVIKVVPHNPRLATESAARIFQSIQEGRKQPHPELFIVSNEPVRVQPQLVHGHIPVMSVPGGANGGGGTASKFAPGGGVAM</sequence>
<comment type="caution">
    <text evidence="2">The sequence shown here is derived from an EMBL/GenBank/DDBJ whole genome shotgun (WGS) entry which is preliminary data.</text>
</comment>
<gene>
    <name evidence="2" type="ORF">LWI29_029337</name>
</gene>
<dbReference type="GO" id="GO:2000028">
    <property type="term" value="P:regulation of photoperiodism, flowering"/>
    <property type="evidence" value="ECO:0007669"/>
    <property type="project" value="InterPro"/>
</dbReference>
<reference evidence="2" key="1">
    <citation type="journal article" date="2022" name="Plant J.">
        <title>Strategies of tolerance reflected in two North American maple genomes.</title>
        <authorList>
            <person name="McEvoy S.L."/>
            <person name="Sezen U.U."/>
            <person name="Trouern-Trend A."/>
            <person name="McMahon S.M."/>
            <person name="Schaberg P.G."/>
            <person name="Yang J."/>
            <person name="Wegrzyn J.L."/>
            <person name="Swenson N.G."/>
        </authorList>
    </citation>
    <scope>NUCLEOTIDE SEQUENCE</scope>
    <source>
        <strain evidence="2">NS2018</strain>
    </source>
</reference>
<dbReference type="PANTHER" id="PTHR34281:SF7">
    <property type="entry name" value="PROTEIN EARLY FLOWERING 3"/>
    <property type="match status" value="1"/>
</dbReference>
<dbReference type="AlphaFoldDB" id="A0AA39W0B7"/>
<keyword evidence="3" id="KW-1185">Reference proteome</keyword>
<reference evidence="2" key="2">
    <citation type="submission" date="2023-06" db="EMBL/GenBank/DDBJ databases">
        <authorList>
            <person name="Swenson N.G."/>
            <person name="Wegrzyn J.L."/>
            <person name="Mcevoy S.L."/>
        </authorList>
    </citation>
    <scope>NUCLEOTIDE SEQUENCE</scope>
    <source>
        <strain evidence="2">NS2018</strain>
        <tissue evidence="2">Leaf</tissue>
    </source>
</reference>
<evidence type="ECO:0000256" key="1">
    <source>
        <dbReference type="SAM" id="MobiDB-lite"/>
    </source>
</evidence>
<feature type="compositionally biased region" description="Gly residues" evidence="1">
    <location>
        <begin position="81"/>
        <end position="100"/>
    </location>
</feature>
<dbReference type="PANTHER" id="PTHR34281">
    <property type="entry name" value="PROTEIN EARLY FLOWERING 3"/>
    <property type="match status" value="1"/>
</dbReference>
<organism evidence="2 3">
    <name type="scientific">Acer saccharum</name>
    <name type="common">Sugar maple</name>
    <dbReference type="NCBI Taxonomy" id="4024"/>
    <lineage>
        <taxon>Eukaryota</taxon>
        <taxon>Viridiplantae</taxon>
        <taxon>Streptophyta</taxon>
        <taxon>Embryophyta</taxon>
        <taxon>Tracheophyta</taxon>
        <taxon>Spermatophyta</taxon>
        <taxon>Magnoliopsida</taxon>
        <taxon>eudicotyledons</taxon>
        <taxon>Gunneridae</taxon>
        <taxon>Pentapetalae</taxon>
        <taxon>rosids</taxon>
        <taxon>malvids</taxon>
        <taxon>Sapindales</taxon>
        <taxon>Sapindaceae</taxon>
        <taxon>Hippocastanoideae</taxon>
        <taxon>Acereae</taxon>
        <taxon>Acer</taxon>
    </lineage>
</organism>
<dbReference type="InterPro" id="IPR039319">
    <property type="entry name" value="ELF3-like"/>
</dbReference>
<dbReference type="EMBL" id="JAUESC010000004">
    <property type="protein sequence ID" value="KAK0597868.1"/>
    <property type="molecule type" value="Genomic_DNA"/>
</dbReference>
<accession>A0AA39W0B7</accession>
<evidence type="ECO:0000313" key="2">
    <source>
        <dbReference type="EMBL" id="KAK0597868.1"/>
    </source>
</evidence>
<feature type="region of interest" description="Disordered" evidence="1">
    <location>
        <begin position="78"/>
        <end position="100"/>
    </location>
</feature>
<dbReference type="Proteomes" id="UP001168877">
    <property type="component" value="Unassembled WGS sequence"/>
</dbReference>